<keyword evidence="1 2" id="KW-0732">Signal</keyword>
<gene>
    <name evidence="3" type="ORF">FMM80_04375</name>
</gene>
<dbReference type="NCBIfam" id="NF037995">
    <property type="entry name" value="TRAP_S1"/>
    <property type="match status" value="1"/>
</dbReference>
<organism evidence="3 4">
    <name type="scientific">Schaedlerella arabinosiphila</name>
    <dbReference type="NCBI Taxonomy" id="2044587"/>
    <lineage>
        <taxon>Bacteria</taxon>
        <taxon>Bacillati</taxon>
        <taxon>Bacillota</taxon>
        <taxon>Clostridia</taxon>
        <taxon>Lachnospirales</taxon>
        <taxon>Lachnospiraceae</taxon>
        <taxon>Schaedlerella</taxon>
    </lineage>
</organism>
<evidence type="ECO:0000313" key="4">
    <source>
        <dbReference type="Proteomes" id="UP000474104"/>
    </source>
</evidence>
<dbReference type="Pfam" id="PF03480">
    <property type="entry name" value="DctP"/>
    <property type="match status" value="1"/>
</dbReference>
<dbReference type="PANTHER" id="PTHR33376:SF2">
    <property type="entry name" value="DICARBOXYLATE-BINDING PERIPLASMIC PROTEIN"/>
    <property type="match status" value="1"/>
</dbReference>
<dbReference type="Gene3D" id="3.40.190.170">
    <property type="entry name" value="Bacterial extracellular solute-binding protein, family 7"/>
    <property type="match status" value="1"/>
</dbReference>
<feature type="chain" id="PRO_5040726905" evidence="2">
    <location>
        <begin position="25"/>
        <end position="337"/>
    </location>
</feature>
<dbReference type="InterPro" id="IPR038404">
    <property type="entry name" value="TRAP_DctP_sf"/>
</dbReference>
<feature type="signal peptide" evidence="2">
    <location>
        <begin position="1"/>
        <end position="24"/>
    </location>
</feature>
<dbReference type="Proteomes" id="UP000474104">
    <property type="component" value="Unassembled WGS sequence"/>
</dbReference>
<sequence length="337" mass="37334">MIKKILAGAAVAALIAAGAIVAGAGSETADGQSVTEIRVAFNQNEQHPQYLAMKELGEKFEEATDGRYHMTIYANGVLGEQGAMAELIRTGALQMAIVPCSVPEGYNGDFAIVGAPYLYDGIDHMEKAVTNGVFSDLFYSAREYNFQVLTVYTAGERNVYTDVPVNSASDLNGMIIRVNDSPTYIEMTQLMGGQGTAMAQSEVYTALQQGVIDAGENSELVYNDFKHYEVAPYYVYTKHIVHPDVVLASTEFLDSMPEEDREIFDQLVLKSTETEFSTFREKIKDAKETITEMGTEFCYPDVEEFRTLCQPLLDRIAGQSDETRTIYNEIIALREEE</sequence>
<evidence type="ECO:0000313" key="3">
    <source>
        <dbReference type="EMBL" id="NDO67985.1"/>
    </source>
</evidence>
<evidence type="ECO:0000256" key="2">
    <source>
        <dbReference type="SAM" id="SignalP"/>
    </source>
</evidence>
<dbReference type="AlphaFoldDB" id="A0A9X5C5H7"/>
<name>A0A9X5C5H7_9FIRM</name>
<dbReference type="CDD" id="cd13671">
    <property type="entry name" value="PBP2_TRAP_SBP_like_3"/>
    <property type="match status" value="1"/>
</dbReference>
<accession>A0A9X5C5H7</accession>
<protein>
    <submittedName>
        <fullName evidence="3">TRAP transporter substrate-binding protein</fullName>
    </submittedName>
</protein>
<dbReference type="InterPro" id="IPR018389">
    <property type="entry name" value="DctP_fam"/>
</dbReference>
<proteinExistence type="predicted"/>
<dbReference type="OrthoDB" id="9815946at2"/>
<dbReference type="GO" id="GO:0030246">
    <property type="term" value="F:carbohydrate binding"/>
    <property type="evidence" value="ECO:0007669"/>
    <property type="project" value="TreeGrafter"/>
</dbReference>
<evidence type="ECO:0000256" key="1">
    <source>
        <dbReference type="ARBA" id="ARBA00022729"/>
    </source>
</evidence>
<dbReference type="PANTHER" id="PTHR33376">
    <property type="match status" value="1"/>
</dbReference>
<reference evidence="3 4" key="1">
    <citation type="submission" date="2019-07" db="EMBL/GenBank/DDBJ databases">
        <title>Draft genome sequences of 15 bacterial species constituting the stable defined intestinal microbiota of the GM15 gnotobiotic mouse model.</title>
        <authorList>
            <person name="Elie C."/>
            <person name="Mathieu A."/>
            <person name="Saliou A."/>
            <person name="Darnaud M."/>
            <person name="Leulier F."/>
            <person name="Tamellini A."/>
        </authorList>
    </citation>
    <scope>NUCLEOTIDE SEQUENCE [LARGE SCALE GENOMIC DNA]</scope>
    <source>
        <strain evidence="4">ASF 502</strain>
    </source>
</reference>
<dbReference type="RefSeq" id="WP_004070091.1">
    <property type="nucleotide sequence ID" value="NZ_CASCYM010000010.1"/>
</dbReference>
<dbReference type="EMBL" id="VIRB01000033">
    <property type="protein sequence ID" value="NDO67985.1"/>
    <property type="molecule type" value="Genomic_DNA"/>
</dbReference>
<comment type="caution">
    <text evidence="3">The sequence shown here is derived from an EMBL/GenBank/DDBJ whole genome shotgun (WGS) entry which is preliminary data.</text>
</comment>
<dbReference type="GO" id="GO:0055085">
    <property type="term" value="P:transmembrane transport"/>
    <property type="evidence" value="ECO:0007669"/>
    <property type="project" value="InterPro"/>
</dbReference>